<comment type="caution">
    <text evidence="7">The sequence shown here is derived from an EMBL/GenBank/DDBJ whole genome shotgun (WGS) entry which is preliminary data.</text>
</comment>
<evidence type="ECO:0000313" key="7">
    <source>
        <dbReference type="EMBL" id="PIR45960.1"/>
    </source>
</evidence>
<accession>A0A2H0RHP3</accession>
<dbReference type="InterPro" id="IPR050723">
    <property type="entry name" value="CFA/CMAS"/>
</dbReference>
<dbReference type="CDD" id="cd02440">
    <property type="entry name" value="AdoMet_MTases"/>
    <property type="match status" value="1"/>
</dbReference>
<dbReference type="Proteomes" id="UP000230431">
    <property type="component" value="Unassembled WGS sequence"/>
</dbReference>
<protein>
    <submittedName>
        <fullName evidence="7">Cyclopropane-fatty-acyl-phospholipid synthase</fullName>
    </submittedName>
</protein>
<dbReference type="EMBL" id="PCYK01000017">
    <property type="protein sequence ID" value="PIR45960.1"/>
    <property type="molecule type" value="Genomic_DNA"/>
</dbReference>
<sequence length="370" mass="42722">MKEKQIIVSLLDGVGVTINGNNPWDPQIHNEDFYDYVLRKGSLGLGESYMEGWWDCEKLDQFFHKILMANLDRRIKRNWDLAFKLALNVILNTGRKSKAFEIGQKHYDIGNDLYRAMLDKRLVYTCGYWKNASNLDAAQEAKLDLVCRKIGLKHGQSVLDIGSGWGGFIGYATQKYGANVVGLTVSVEQKKLADEMYKNLPAETRLQDYRDVNEKFDHIVSLGMFEHVGYKNYRAFMKIAHNALKNDGLFLLHTIGSNSSVRGVDPWIAEYIFPNGMLPSIKQIGGSIEGLFVMEDWHNLGSDYDKTLMAWYNNFESNWNNLKVNYNEKFYRMWKYYLLSCAGSFRARKNQMWQIVLSKKGVWGGYKSIR</sequence>
<dbReference type="NCBIfam" id="NF008686">
    <property type="entry name" value="PRK11705.1"/>
    <property type="match status" value="1"/>
</dbReference>
<dbReference type="InterPro" id="IPR003333">
    <property type="entry name" value="CMAS"/>
</dbReference>
<comment type="similarity">
    <text evidence="1">Belongs to the CFA/CMAS family.</text>
</comment>
<evidence type="ECO:0000256" key="6">
    <source>
        <dbReference type="PIRSR" id="PIRSR003085-1"/>
    </source>
</evidence>
<keyword evidence="3" id="KW-0808">Transferase</keyword>
<dbReference type="PANTHER" id="PTHR43667:SF1">
    <property type="entry name" value="CYCLOPROPANE-FATTY-ACYL-PHOSPHOLIPID SYNTHASE"/>
    <property type="match status" value="1"/>
</dbReference>
<keyword evidence="2" id="KW-0489">Methyltransferase</keyword>
<dbReference type="GO" id="GO:0008610">
    <property type="term" value="P:lipid biosynthetic process"/>
    <property type="evidence" value="ECO:0007669"/>
    <property type="project" value="InterPro"/>
</dbReference>
<evidence type="ECO:0000256" key="2">
    <source>
        <dbReference type="ARBA" id="ARBA00022603"/>
    </source>
</evidence>
<keyword evidence="4" id="KW-0949">S-adenosyl-L-methionine</keyword>
<dbReference type="Pfam" id="PF02353">
    <property type="entry name" value="CMAS"/>
    <property type="match status" value="1"/>
</dbReference>
<evidence type="ECO:0000313" key="8">
    <source>
        <dbReference type="Proteomes" id="UP000230431"/>
    </source>
</evidence>
<proteinExistence type="inferred from homology"/>
<dbReference type="GO" id="GO:0008168">
    <property type="term" value="F:methyltransferase activity"/>
    <property type="evidence" value="ECO:0007669"/>
    <property type="project" value="UniProtKB-KW"/>
</dbReference>
<dbReference type="SUPFAM" id="SSF53335">
    <property type="entry name" value="S-adenosyl-L-methionine-dependent methyltransferases"/>
    <property type="match status" value="1"/>
</dbReference>
<name>A0A2H0RHP3_9BACT</name>
<dbReference type="InterPro" id="IPR029063">
    <property type="entry name" value="SAM-dependent_MTases_sf"/>
</dbReference>
<dbReference type="Gene3D" id="3.40.50.150">
    <property type="entry name" value="Vaccinia Virus protein VP39"/>
    <property type="match status" value="1"/>
</dbReference>
<gene>
    <name evidence="7" type="ORF">COV08_02250</name>
</gene>
<organism evidence="7 8">
    <name type="scientific">Candidatus Vogelbacteria bacterium CG10_big_fil_rev_8_21_14_0_10_49_38</name>
    <dbReference type="NCBI Taxonomy" id="1975043"/>
    <lineage>
        <taxon>Bacteria</taxon>
        <taxon>Candidatus Vogeliibacteriota</taxon>
    </lineage>
</organism>
<feature type="active site" evidence="6">
    <location>
        <position position="341"/>
    </location>
</feature>
<dbReference type="PANTHER" id="PTHR43667">
    <property type="entry name" value="CYCLOPROPANE-FATTY-ACYL-PHOSPHOLIPID SYNTHASE"/>
    <property type="match status" value="1"/>
</dbReference>
<evidence type="ECO:0000256" key="5">
    <source>
        <dbReference type="ARBA" id="ARBA00023098"/>
    </source>
</evidence>
<dbReference type="GO" id="GO:0032259">
    <property type="term" value="P:methylation"/>
    <property type="evidence" value="ECO:0007669"/>
    <property type="project" value="UniProtKB-KW"/>
</dbReference>
<dbReference type="PIRSF" id="PIRSF003085">
    <property type="entry name" value="CMAS"/>
    <property type="match status" value="1"/>
</dbReference>
<evidence type="ECO:0000256" key="1">
    <source>
        <dbReference type="ARBA" id="ARBA00010815"/>
    </source>
</evidence>
<keyword evidence="5" id="KW-0443">Lipid metabolism</keyword>
<reference evidence="7 8" key="1">
    <citation type="submission" date="2017-09" db="EMBL/GenBank/DDBJ databases">
        <title>Depth-based differentiation of microbial function through sediment-hosted aquifers and enrichment of novel symbionts in the deep terrestrial subsurface.</title>
        <authorList>
            <person name="Probst A.J."/>
            <person name="Ladd B."/>
            <person name="Jarett J.K."/>
            <person name="Geller-Mcgrath D.E."/>
            <person name="Sieber C.M."/>
            <person name="Emerson J.B."/>
            <person name="Anantharaman K."/>
            <person name="Thomas B.C."/>
            <person name="Malmstrom R."/>
            <person name="Stieglmeier M."/>
            <person name="Klingl A."/>
            <person name="Woyke T."/>
            <person name="Ryan C.M."/>
            <person name="Banfield J.F."/>
        </authorList>
    </citation>
    <scope>NUCLEOTIDE SEQUENCE [LARGE SCALE GENOMIC DNA]</scope>
    <source>
        <strain evidence="7">CG10_big_fil_rev_8_21_14_0_10_49_38</strain>
    </source>
</reference>
<evidence type="ECO:0000256" key="4">
    <source>
        <dbReference type="ARBA" id="ARBA00022691"/>
    </source>
</evidence>
<evidence type="ECO:0000256" key="3">
    <source>
        <dbReference type="ARBA" id="ARBA00022679"/>
    </source>
</evidence>
<dbReference type="AlphaFoldDB" id="A0A2H0RHP3"/>